<accession>A0AAD6C406</accession>
<evidence type="ECO:0000313" key="1">
    <source>
        <dbReference type="EMBL" id="KAJ5449852.1"/>
    </source>
</evidence>
<reference evidence="1" key="2">
    <citation type="journal article" date="2023" name="IMA Fungus">
        <title>Comparative genomic study of the Penicillium genus elucidates a diverse pangenome and 15 lateral gene transfer events.</title>
        <authorList>
            <person name="Petersen C."/>
            <person name="Sorensen T."/>
            <person name="Nielsen M.R."/>
            <person name="Sondergaard T.E."/>
            <person name="Sorensen J.L."/>
            <person name="Fitzpatrick D.A."/>
            <person name="Frisvad J.C."/>
            <person name="Nielsen K.L."/>
        </authorList>
    </citation>
    <scope>NUCLEOTIDE SEQUENCE</scope>
    <source>
        <strain evidence="1">IBT 16125</strain>
    </source>
</reference>
<evidence type="ECO:0000313" key="2">
    <source>
        <dbReference type="Proteomes" id="UP001213681"/>
    </source>
</evidence>
<dbReference type="GeneID" id="81599926"/>
<sequence length="96" mass="10714">MKSSKLSSYKLCDAHPKAPVCLGVLSTANYQIFPSHGALFPQIFRQRFKYLLLLHCIPALLQDLDDHEPFGTMVPQIGILTDDLVIFVLGDDLDVV</sequence>
<proteinExistence type="predicted"/>
<comment type="caution">
    <text evidence="1">The sequence shown here is derived from an EMBL/GenBank/DDBJ whole genome shotgun (WGS) entry which is preliminary data.</text>
</comment>
<protein>
    <submittedName>
        <fullName evidence="1">Uncharacterized protein</fullName>
    </submittedName>
</protein>
<dbReference type="RefSeq" id="XP_056765387.1">
    <property type="nucleotide sequence ID" value="XM_056909683.1"/>
</dbReference>
<reference evidence="1" key="1">
    <citation type="submission" date="2022-12" db="EMBL/GenBank/DDBJ databases">
        <authorList>
            <person name="Petersen C."/>
        </authorList>
    </citation>
    <scope>NUCLEOTIDE SEQUENCE</scope>
    <source>
        <strain evidence="1">IBT 16125</strain>
    </source>
</reference>
<dbReference type="EMBL" id="JAPVEA010000006">
    <property type="protein sequence ID" value="KAJ5449852.1"/>
    <property type="molecule type" value="Genomic_DNA"/>
</dbReference>
<dbReference type="AlphaFoldDB" id="A0AAD6C406"/>
<name>A0AAD6C406_9EURO</name>
<keyword evidence="2" id="KW-1185">Reference proteome</keyword>
<organism evidence="1 2">
    <name type="scientific">Penicillium daleae</name>
    <dbReference type="NCBI Taxonomy" id="63821"/>
    <lineage>
        <taxon>Eukaryota</taxon>
        <taxon>Fungi</taxon>
        <taxon>Dikarya</taxon>
        <taxon>Ascomycota</taxon>
        <taxon>Pezizomycotina</taxon>
        <taxon>Eurotiomycetes</taxon>
        <taxon>Eurotiomycetidae</taxon>
        <taxon>Eurotiales</taxon>
        <taxon>Aspergillaceae</taxon>
        <taxon>Penicillium</taxon>
    </lineage>
</organism>
<dbReference type="Proteomes" id="UP001213681">
    <property type="component" value="Unassembled WGS sequence"/>
</dbReference>
<gene>
    <name evidence="1" type="ORF">N7458_006301</name>
</gene>